<keyword evidence="1" id="KW-0732">Signal</keyword>
<evidence type="ECO:0000259" key="2">
    <source>
        <dbReference type="Pfam" id="PF07532"/>
    </source>
</evidence>
<dbReference type="EMBL" id="JBBMFD010000015">
    <property type="protein sequence ID" value="MEQ2440995.1"/>
    <property type="molecule type" value="Genomic_DNA"/>
</dbReference>
<proteinExistence type="predicted"/>
<dbReference type="PANTHER" id="PTHR43118">
    <property type="entry name" value="RHAMNOGALACTURONAN LYASE (EUROFUNG)"/>
    <property type="match status" value="1"/>
</dbReference>
<dbReference type="InterPro" id="IPR049366">
    <property type="entry name" value="RGL11_C"/>
</dbReference>
<dbReference type="InterPro" id="IPR034641">
    <property type="entry name" value="RGL11"/>
</dbReference>
<feature type="domain" description="Rhamnogalacturonan lyase family 11 C-terminal" evidence="4">
    <location>
        <begin position="532"/>
        <end position="1077"/>
    </location>
</feature>
<evidence type="ECO:0000259" key="4">
    <source>
        <dbReference type="Pfam" id="PF21348"/>
    </source>
</evidence>
<reference evidence="5 6" key="1">
    <citation type="submission" date="2024-03" db="EMBL/GenBank/DDBJ databases">
        <title>Human intestinal bacterial collection.</title>
        <authorList>
            <person name="Pauvert C."/>
            <person name="Hitch T.C.A."/>
            <person name="Clavel T."/>
        </authorList>
    </citation>
    <scope>NUCLEOTIDE SEQUENCE [LARGE SCALE GENOMIC DNA]</scope>
    <source>
        <strain evidence="5 6">CLA-JM-H44</strain>
    </source>
</reference>
<dbReference type="Pfam" id="PF07532">
    <property type="entry name" value="Big_4"/>
    <property type="match status" value="1"/>
</dbReference>
<dbReference type="PANTHER" id="PTHR43118:SF1">
    <property type="entry name" value="RHAMNOGALACTURONAN LYASE (EUROFUNG)"/>
    <property type="match status" value="1"/>
</dbReference>
<dbReference type="InterPro" id="IPR028994">
    <property type="entry name" value="Integrin_alpha_N"/>
</dbReference>
<name>A0ABV1E103_9FIRM</name>
<keyword evidence="6" id="KW-1185">Reference proteome</keyword>
<evidence type="ECO:0000313" key="5">
    <source>
        <dbReference type="EMBL" id="MEQ2440995.1"/>
    </source>
</evidence>
<evidence type="ECO:0000313" key="6">
    <source>
        <dbReference type="Proteomes" id="UP001489509"/>
    </source>
</evidence>
<comment type="caution">
    <text evidence="5">The sequence shown here is derived from an EMBL/GenBank/DDBJ whole genome shotgun (WGS) entry which is preliminary data.</text>
</comment>
<evidence type="ECO:0000256" key="1">
    <source>
        <dbReference type="SAM" id="SignalP"/>
    </source>
</evidence>
<gene>
    <name evidence="5" type="ORF">WMO26_09175</name>
</gene>
<sequence length="1290" mass="141072">MKAKKLLAILLSAVMLIGIVPMTAFGAAPANPFFDDFEGDFEQFWGTVGNKDLVGSTGVFDVHLAEENGNHYLETWHQQGNGDRGSMKEFDYIDSQSLQISFDYRPGDVPNARNIGALRFYSSATNTPMFQFVFGNKGQLGFVAGNYGRVSGLTDLVVDGDPATTKITNTGLATKVWYKVVLDFDFVNHKMSVSLTPRDVEGATATVFSDIDIAANHANFNRMVFWGGRNGGNPVTVYEDLDNFKISYEPYAANNILSIEQPADRVESSLDTIALPTEVNALMGDGSEKTIKVGEWTSEPAFDPAVFQTYTYTAPLVLEGTENPRNLVATFKMDYHKYHYVESVQEMITIQVDYPQTEAPALPATVPVKLSNGQWIQADISGWTSDNPFDASKEGIYVYTTNIVARDPVAGSDAVPYELTRNLTATQRVSYADLGTNYNGYERSMEWLDRGVVALKSDDGIFVSWRLLASEYGKDISFNLYRNGEKINAQPITNVTNFVDKDGKPGDKYVVETILNGVSSMSEETAAWENNYMAIPLQYPGDHPDIAGKVVATYSANDAGVADVDGDGEYEIVVKWYPSNQFDSGTSGVLSSPTFFDCYKLDGTVLWRLAMGYNVSSGAHYSQFLFYDFDMDGKAEFLIKGADGTRTYAPNAEGKIDMDDESTIIDIVGDPSLEGTNVILSGSGTGHINGGNEYMVAIDGLTGEVIDYCDYAFPVGNVRDWGDSSYNRSDRYNCAFGYLPDLSSSEEGAVRPTALMNRGYYARTTVVAYQLIDDMLQEVWTFDSAPLGSSYGGKGNHNNAAGDVDADGYDELILGSIALDHDGSILWIKNGKNGMDNVAHGDTIHLAAMIPESDRLQVFQPYESGNSVVNYALSDAGNGARLLGHKIGNFDAGRGVAANITPNPGFEIWSQRPGNETPGQVPAGSIYNVYGEVIAETKCVNFSCNWRAYWDGDLLSELPDGENIGAPDGYTAQTIYKYNWETNNMDVLDVFEGTMTNNGTKNTPNLAADILGDWREEIVTRAADSSELRIYTTDIPTDYMIYTLMHDPVYRNAVANQNGCYNQPPHLGFYLGEDVKDQVLAMELPTYPMYYSNTPVTASTDAPGYKPNSEITVTVTTGKNVDFVYLANELGAGLVSTHEEPVLNEDNTLTWTLKLSLGTVGTRTLKVFADYEDTGATVSFAIANETVAPPVEELPQAISVNGKATVKVNQTFEVTIKTNQAVSFVRLFNESGMGLAPSSLSYVDNADGTRTWTYATSVGSIGTRTLNVRVAGADRVYQATDVDYTVRIIR</sequence>
<dbReference type="RefSeq" id="WP_349219838.1">
    <property type="nucleotide sequence ID" value="NZ_JBBMFD010000015.1"/>
</dbReference>
<dbReference type="InterPro" id="IPR013783">
    <property type="entry name" value="Ig-like_fold"/>
</dbReference>
<dbReference type="Proteomes" id="UP001489509">
    <property type="component" value="Unassembled WGS sequence"/>
</dbReference>
<dbReference type="Gene3D" id="2.60.40.10">
    <property type="entry name" value="Immunoglobulins"/>
    <property type="match status" value="1"/>
</dbReference>
<evidence type="ECO:0000259" key="3">
    <source>
        <dbReference type="Pfam" id="PF18370"/>
    </source>
</evidence>
<dbReference type="Pfam" id="PF21348">
    <property type="entry name" value="RGL11_C"/>
    <property type="match status" value="1"/>
</dbReference>
<feature type="domain" description="Rhamnogalacturonan I lyase beta-sheet" evidence="3">
    <location>
        <begin position="443"/>
        <end position="526"/>
    </location>
</feature>
<organism evidence="5 6">
    <name type="scientific">Solibaculum intestinale</name>
    <dbReference type="NCBI Taxonomy" id="3133165"/>
    <lineage>
        <taxon>Bacteria</taxon>
        <taxon>Bacillati</taxon>
        <taxon>Bacillota</taxon>
        <taxon>Clostridia</taxon>
        <taxon>Eubacteriales</taxon>
        <taxon>Oscillospiraceae</taxon>
        <taxon>Solibaculum</taxon>
    </lineage>
</organism>
<dbReference type="Pfam" id="PF18370">
    <property type="entry name" value="RGI_lyase"/>
    <property type="match status" value="1"/>
</dbReference>
<dbReference type="CDD" id="cd10318">
    <property type="entry name" value="RGL11"/>
    <property type="match status" value="1"/>
</dbReference>
<protein>
    <submittedName>
        <fullName evidence="5">Ig-like domain-containing protein</fullName>
    </submittedName>
</protein>
<accession>A0ABV1E103</accession>
<dbReference type="InterPro" id="IPR011081">
    <property type="entry name" value="Big_4"/>
</dbReference>
<dbReference type="SUPFAM" id="SSF69318">
    <property type="entry name" value="Integrin alpha N-terminal domain"/>
    <property type="match status" value="1"/>
</dbReference>
<feature type="signal peptide" evidence="1">
    <location>
        <begin position="1"/>
        <end position="26"/>
    </location>
</feature>
<dbReference type="InterPro" id="IPR041624">
    <property type="entry name" value="RGI_lyase"/>
</dbReference>
<feature type="chain" id="PRO_5046946842" evidence="1">
    <location>
        <begin position="27"/>
        <end position="1290"/>
    </location>
</feature>
<feature type="domain" description="Bacterial Ig-like" evidence="2">
    <location>
        <begin position="355"/>
        <end position="400"/>
    </location>
</feature>